<gene>
    <name evidence="3" type="ORF">CwatDRAFT_6368</name>
</gene>
<dbReference type="Proteomes" id="UP000003922">
    <property type="component" value="Unassembled WGS sequence"/>
</dbReference>
<evidence type="ECO:0000256" key="1">
    <source>
        <dbReference type="SAM" id="MobiDB-lite"/>
    </source>
</evidence>
<dbReference type="KEGG" id="cwa:CwatDRAFT_6368"/>
<dbReference type="AlphaFoldDB" id="Q4C9E2"/>
<protein>
    <recommendedName>
        <fullName evidence="2">DUF4347 domain-containing protein</fullName>
    </recommendedName>
</protein>
<name>Q4C9E2_CROWT</name>
<feature type="domain" description="DUF4347" evidence="2">
    <location>
        <begin position="63"/>
        <end position="224"/>
    </location>
</feature>
<feature type="region of interest" description="Disordered" evidence="1">
    <location>
        <begin position="324"/>
        <end position="347"/>
    </location>
</feature>
<dbReference type="Pfam" id="PF14252">
    <property type="entry name" value="DUF4347"/>
    <property type="match status" value="1"/>
</dbReference>
<dbReference type="InterPro" id="IPR025592">
    <property type="entry name" value="DUF4347"/>
</dbReference>
<reference evidence="3" key="3">
    <citation type="submission" date="2016-12" db="EMBL/GenBank/DDBJ databases">
        <title>Annotation of the draft genome assembly of Crocosphaera watsonii WH 8501.</title>
        <authorList>
            <consortium name="US DOE Joint Genome Institute (JGI-ORNL)"/>
            <person name="Larimer F."/>
            <person name="Land M."/>
        </authorList>
    </citation>
    <scope>NUCLEOTIDE SEQUENCE</scope>
    <source>
        <strain evidence="3">WH 8501</strain>
    </source>
</reference>
<evidence type="ECO:0000313" key="4">
    <source>
        <dbReference type="Proteomes" id="UP000003922"/>
    </source>
</evidence>
<reference evidence="3" key="1">
    <citation type="submission" date="2004-02" db="EMBL/GenBank/DDBJ databases">
        <authorList>
            <consortium name="DOE Joint Genome Institute"/>
        </authorList>
    </citation>
    <scope>NUCLEOTIDE SEQUENCE [LARGE SCALE GENOMIC DNA]</scope>
    <source>
        <strain evidence="3">WH 8501</strain>
    </source>
</reference>
<keyword evidence="4" id="KW-1185">Reference proteome</keyword>
<sequence length="468" mass="50556">MKCHTCIIKEDLLRKSCINAHFMFINPRSKVIMEKYSTLEKIKPLLATNLPNKHTNMLEKTRLVLIDGNVDHPQQLKEGVARGTSTIILDQNQDGVEQISKILATHTNIDSVHLVSHGWSGGLQLGNSELSLDTFEQYLSQVGTWAKKLTGASLLLYGCQVALGEQGRRFLERLRQVTGANIAASSDRVGNALKGGNWHLDVSVGQIAEELAFLPPTQQAYTGVFDPIISMIADELVLVEDELTQTTLTFTLSEPPPDGGIEVSIENNQPFGLADFQLAPFPISPIPPTTTGIDRGRLGGPAGNQILQFTVIDQTATITIAIFDDPDRTPEGNITDPDGPLRNDDQGVEDSIFTLLPGAGYEVDGSANVVALTLADTRSQLGPSGPIVSLTTTPEILFESEETVLTFNFTLSEPPPEGGVSVTVTGDVAESLTQLDLLELDTVGGDFPVGDFDFSGFDFNITSAAWRK</sequence>
<comment type="caution">
    <text evidence="3">The sequence shown here is derived from an EMBL/GenBank/DDBJ whole genome shotgun (WGS) entry which is preliminary data.</text>
</comment>
<dbReference type="EMBL" id="AADV02000001">
    <property type="protein sequence ID" value="EAM53344.1"/>
    <property type="molecule type" value="Genomic_DNA"/>
</dbReference>
<evidence type="ECO:0000313" key="3">
    <source>
        <dbReference type="EMBL" id="EAM53344.1"/>
    </source>
</evidence>
<organism evidence="3 4">
    <name type="scientific">Crocosphaera watsonii WH 8501</name>
    <dbReference type="NCBI Taxonomy" id="165597"/>
    <lineage>
        <taxon>Bacteria</taxon>
        <taxon>Bacillati</taxon>
        <taxon>Cyanobacteriota</taxon>
        <taxon>Cyanophyceae</taxon>
        <taxon>Oscillatoriophycideae</taxon>
        <taxon>Chroococcales</taxon>
        <taxon>Aphanothecaceae</taxon>
        <taxon>Crocosphaera</taxon>
    </lineage>
</organism>
<evidence type="ECO:0000259" key="2">
    <source>
        <dbReference type="Pfam" id="PF14252"/>
    </source>
</evidence>
<proteinExistence type="predicted"/>
<accession>Q4C9E2</accession>
<reference evidence="3" key="2">
    <citation type="submission" date="2005-06" db="EMBL/GenBank/DDBJ databases">
        <title>Sequencing of the draft genome and assembly of Crocosphaera watsonii WH 8501.</title>
        <authorList>
            <consortium name="US DOE Joint Genome Institute (JGI-PGF)"/>
            <person name="Copeland A."/>
            <person name="Lucas S."/>
            <person name="Lapidus A."/>
            <person name="Barry K."/>
            <person name="Detter C."/>
            <person name="Glavina T."/>
            <person name="Hammon N."/>
            <person name="Israni S."/>
            <person name="Pitluck S."/>
            <person name="Richardson P."/>
        </authorList>
    </citation>
    <scope>NUCLEOTIDE SEQUENCE [LARGE SCALE GENOMIC DNA]</scope>
    <source>
        <strain evidence="3">WH 8501</strain>
    </source>
</reference>